<dbReference type="AlphaFoldDB" id="A0A2I1DEU5"/>
<proteinExistence type="predicted"/>
<dbReference type="EMBL" id="MSFM01000001">
    <property type="protein sequence ID" value="PKY08402.1"/>
    <property type="molecule type" value="Genomic_DNA"/>
</dbReference>
<name>A0A2I1DEU5_ASPC2</name>
<dbReference type="VEuPathDB" id="FungiDB:P168DRAFT_286529"/>
<keyword evidence="2" id="KW-1185">Reference proteome</keyword>
<accession>A0A2I1DEU5</accession>
<dbReference type="GeneID" id="36543885"/>
<organism evidence="1 2">
    <name type="scientific">Aspergillus campestris (strain IBT 28561)</name>
    <dbReference type="NCBI Taxonomy" id="1392248"/>
    <lineage>
        <taxon>Eukaryota</taxon>
        <taxon>Fungi</taxon>
        <taxon>Dikarya</taxon>
        <taxon>Ascomycota</taxon>
        <taxon>Pezizomycotina</taxon>
        <taxon>Eurotiomycetes</taxon>
        <taxon>Eurotiomycetidae</taxon>
        <taxon>Eurotiales</taxon>
        <taxon>Aspergillaceae</taxon>
        <taxon>Aspergillus</taxon>
        <taxon>Aspergillus subgen. Circumdati</taxon>
    </lineage>
</organism>
<evidence type="ECO:0000313" key="2">
    <source>
        <dbReference type="Proteomes" id="UP000234254"/>
    </source>
</evidence>
<dbReference type="OrthoDB" id="9992747at2759"/>
<comment type="caution">
    <text evidence="1">The sequence shown here is derived from an EMBL/GenBank/DDBJ whole genome shotgun (WGS) entry which is preliminary data.</text>
</comment>
<reference evidence="1" key="1">
    <citation type="submission" date="2016-12" db="EMBL/GenBank/DDBJ databases">
        <title>The genomes of Aspergillus section Nigri reveals drivers in fungal speciation.</title>
        <authorList>
            <consortium name="DOE Joint Genome Institute"/>
            <person name="Vesth T.C."/>
            <person name="Nybo J."/>
            <person name="Theobald S."/>
            <person name="Brandl J."/>
            <person name="Frisvad J.C."/>
            <person name="Nielsen K.F."/>
            <person name="Lyhne E.K."/>
            <person name="Kogle M.E."/>
            <person name="Kuo A."/>
            <person name="Riley R."/>
            <person name="Clum A."/>
            <person name="Nolan M."/>
            <person name="Lipzen A."/>
            <person name="Salamov A."/>
            <person name="Henrissat B."/>
            <person name="Wiebenga A."/>
            <person name="De vries R.P."/>
            <person name="Grigoriev I.V."/>
            <person name="Mortensen U.H."/>
            <person name="Andersen M.R."/>
            <person name="Baker S.E."/>
        </authorList>
    </citation>
    <scope>NUCLEOTIDE SEQUENCE</scope>
    <source>
        <strain evidence="1">IBT 28561</strain>
    </source>
</reference>
<evidence type="ECO:0000313" key="1">
    <source>
        <dbReference type="EMBL" id="PKY08402.1"/>
    </source>
</evidence>
<dbReference type="RefSeq" id="XP_024696996.1">
    <property type="nucleotide sequence ID" value="XM_024836361.1"/>
</dbReference>
<protein>
    <submittedName>
        <fullName evidence="1">Uncharacterized protein</fullName>
    </submittedName>
</protein>
<gene>
    <name evidence="1" type="ORF">P168DRAFT_286529</name>
</gene>
<sequence>MGLFMLRGESWKTLRRIVPGFEPFSYDRSLYCGLRDQSDTQRQRVIDAGMKSIWGETS</sequence>
<dbReference type="Proteomes" id="UP000234254">
    <property type="component" value="Unassembled WGS sequence"/>
</dbReference>